<sequence>MLKWLTSAFIASSTATVLKLYPSISTTSAVARSTFFVSAALLSSWSAKIAFANPPFASINPNGTAMLSGFSITFISFSISNAQAFFKILILSDWLSSFSVIGNVIFKPLSPSIVTSSILSGTAAIRYFVCSDFGNFCTNLLIHRFSPSLIYPISANFISAHP</sequence>
<accession>A0A645HJU6</accession>
<protein>
    <submittedName>
        <fullName evidence="1">Uncharacterized protein</fullName>
    </submittedName>
</protein>
<organism evidence="1">
    <name type="scientific">bioreactor metagenome</name>
    <dbReference type="NCBI Taxonomy" id="1076179"/>
    <lineage>
        <taxon>unclassified sequences</taxon>
        <taxon>metagenomes</taxon>
        <taxon>ecological metagenomes</taxon>
    </lineage>
</organism>
<gene>
    <name evidence="1" type="ORF">SDC9_186813</name>
</gene>
<name>A0A645HJU6_9ZZZZ</name>
<dbReference type="AlphaFoldDB" id="A0A645HJU6"/>
<dbReference type="EMBL" id="VSSQ01095008">
    <property type="protein sequence ID" value="MPN39285.1"/>
    <property type="molecule type" value="Genomic_DNA"/>
</dbReference>
<proteinExistence type="predicted"/>
<reference evidence="1" key="1">
    <citation type="submission" date="2019-08" db="EMBL/GenBank/DDBJ databases">
        <authorList>
            <person name="Kucharzyk K."/>
            <person name="Murdoch R.W."/>
            <person name="Higgins S."/>
            <person name="Loffler F."/>
        </authorList>
    </citation>
    <scope>NUCLEOTIDE SEQUENCE</scope>
</reference>
<comment type="caution">
    <text evidence="1">The sequence shown here is derived from an EMBL/GenBank/DDBJ whole genome shotgun (WGS) entry which is preliminary data.</text>
</comment>
<evidence type="ECO:0000313" key="1">
    <source>
        <dbReference type="EMBL" id="MPN39285.1"/>
    </source>
</evidence>